<protein>
    <submittedName>
        <fullName evidence="2">DNA-binding MarR family transcriptional regulator</fullName>
    </submittedName>
</protein>
<comment type="caution">
    <text evidence="2">The sequence shown here is derived from an EMBL/GenBank/DDBJ whole genome shotgun (WGS) entry which is preliminary data.</text>
</comment>
<dbReference type="InterPro" id="IPR000835">
    <property type="entry name" value="HTH_MarR-typ"/>
</dbReference>
<sequence length="147" mass="16460">MNMLGTAERLRRILSQWVRVTRDQTGTPTTAQLETLWLLDNGGPASIATLADRRSVKHQSMRLVIEQLLIEKTALKKTDPQDRRNQIVSITSKGRSLVRQEQRTRALWIGGLLQTCTTEELGHVIAAIDTLERLLDRAPARAPSTPA</sequence>
<dbReference type="InterPro" id="IPR052526">
    <property type="entry name" value="HTH-type_Bedaq_tolerance"/>
</dbReference>
<dbReference type="SMART" id="SM00347">
    <property type="entry name" value="HTH_MARR"/>
    <property type="match status" value="1"/>
</dbReference>
<gene>
    <name evidence="2" type="ORF">HDF16_004019</name>
</gene>
<dbReference type="Proteomes" id="UP000540989">
    <property type="component" value="Unassembled WGS sequence"/>
</dbReference>
<dbReference type="InterPro" id="IPR036388">
    <property type="entry name" value="WH-like_DNA-bd_sf"/>
</dbReference>
<dbReference type="GO" id="GO:0003700">
    <property type="term" value="F:DNA-binding transcription factor activity"/>
    <property type="evidence" value="ECO:0007669"/>
    <property type="project" value="InterPro"/>
</dbReference>
<name>A0A7W8E562_9BACT</name>
<evidence type="ECO:0000259" key="1">
    <source>
        <dbReference type="SMART" id="SM00347"/>
    </source>
</evidence>
<reference evidence="2 3" key="1">
    <citation type="submission" date="2020-08" db="EMBL/GenBank/DDBJ databases">
        <title>Genomic Encyclopedia of Type Strains, Phase IV (KMG-V): Genome sequencing to study the core and pangenomes of soil and plant-associated prokaryotes.</title>
        <authorList>
            <person name="Whitman W."/>
        </authorList>
    </citation>
    <scope>NUCLEOTIDE SEQUENCE [LARGE SCALE GENOMIC DNA]</scope>
    <source>
        <strain evidence="2 3">M8UP14</strain>
    </source>
</reference>
<evidence type="ECO:0000313" key="3">
    <source>
        <dbReference type="Proteomes" id="UP000540989"/>
    </source>
</evidence>
<accession>A0A7W8E562</accession>
<feature type="domain" description="HTH marR-type" evidence="1">
    <location>
        <begin position="21"/>
        <end position="121"/>
    </location>
</feature>
<keyword evidence="2" id="KW-0238">DNA-binding</keyword>
<dbReference type="PANTHER" id="PTHR39515">
    <property type="entry name" value="CONSERVED PROTEIN"/>
    <property type="match status" value="1"/>
</dbReference>
<dbReference type="EMBL" id="JACHIP010000005">
    <property type="protein sequence ID" value="MBB5059296.1"/>
    <property type="molecule type" value="Genomic_DNA"/>
</dbReference>
<dbReference type="SUPFAM" id="SSF46785">
    <property type="entry name" value="Winged helix' DNA-binding domain"/>
    <property type="match status" value="1"/>
</dbReference>
<dbReference type="GO" id="GO:0003677">
    <property type="term" value="F:DNA binding"/>
    <property type="evidence" value="ECO:0007669"/>
    <property type="project" value="UniProtKB-KW"/>
</dbReference>
<keyword evidence="3" id="KW-1185">Reference proteome</keyword>
<dbReference type="Gene3D" id="1.10.10.10">
    <property type="entry name" value="Winged helix-like DNA-binding domain superfamily/Winged helix DNA-binding domain"/>
    <property type="match status" value="1"/>
</dbReference>
<evidence type="ECO:0000313" key="2">
    <source>
        <dbReference type="EMBL" id="MBB5059296.1"/>
    </source>
</evidence>
<dbReference type="AlphaFoldDB" id="A0A7W8E562"/>
<dbReference type="PANTHER" id="PTHR39515:SF2">
    <property type="entry name" value="HTH-TYPE TRANSCRIPTIONAL REGULATOR RV0880"/>
    <property type="match status" value="1"/>
</dbReference>
<organism evidence="2 3">
    <name type="scientific">Granulicella aggregans</name>
    <dbReference type="NCBI Taxonomy" id="474949"/>
    <lineage>
        <taxon>Bacteria</taxon>
        <taxon>Pseudomonadati</taxon>
        <taxon>Acidobacteriota</taxon>
        <taxon>Terriglobia</taxon>
        <taxon>Terriglobales</taxon>
        <taxon>Acidobacteriaceae</taxon>
        <taxon>Granulicella</taxon>
    </lineage>
</organism>
<dbReference type="InterPro" id="IPR036390">
    <property type="entry name" value="WH_DNA-bd_sf"/>
</dbReference>
<proteinExistence type="predicted"/>